<feature type="domain" description="Nudix hydrolase" evidence="10">
    <location>
        <begin position="264"/>
        <end position="392"/>
    </location>
</feature>
<organism evidence="11 12">
    <name type="scientific">Sporidiobolus salmonicolor</name>
    <name type="common">Yeast-like fungus</name>
    <name type="synonym">Sporobolomyces salmonicolor</name>
    <dbReference type="NCBI Taxonomy" id="5005"/>
    <lineage>
        <taxon>Eukaryota</taxon>
        <taxon>Fungi</taxon>
        <taxon>Dikarya</taxon>
        <taxon>Basidiomycota</taxon>
        <taxon>Pucciniomycotina</taxon>
        <taxon>Microbotryomycetes</taxon>
        <taxon>Sporidiobolales</taxon>
        <taxon>Sporidiobolaceae</taxon>
        <taxon>Sporobolomyces</taxon>
    </lineage>
</organism>
<dbReference type="PANTHER" id="PTHR42904">
    <property type="entry name" value="NUDIX HYDROLASE, NUDC SUBFAMILY"/>
    <property type="match status" value="1"/>
</dbReference>
<comment type="cofactor">
    <cofactor evidence="1">
        <name>Mg(2+)</name>
        <dbReference type="ChEBI" id="CHEBI:18420"/>
    </cofactor>
</comment>
<dbReference type="SUPFAM" id="SSF55811">
    <property type="entry name" value="Nudix"/>
    <property type="match status" value="1"/>
</dbReference>
<evidence type="ECO:0000256" key="7">
    <source>
        <dbReference type="ARBA" id="ARBA00022842"/>
    </source>
</evidence>
<dbReference type="Gene3D" id="3.90.79.10">
    <property type="entry name" value="Nucleoside Triphosphate Pyrophosphohydrolase"/>
    <property type="match status" value="1"/>
</dbReference>
<name>A0A0D6EGM5_SPOSA</name>
<evidence type="ECO:0000313" key="12">
    <source>
        <dbReference type="Proteomes" id="UP000243876"/>
    </source>
</evidence>
<evidence type="ECO:0000256" key="9">
    <source>
        <dbReference type="ARBA" id="ARBA00023679"/>
    </source>
</evidence>
<evidence type="ECO:0000256" key="6">
    <source>
        <dbReference type="ARBA" id="ARBA00022801"/>
    </source>
</evidence>
<dbReference type="EMBL" id="CENE01000001">
    <property type="protein sequence ID" value="CEQ38710.1"/>
    <property type="molecule type" value="Genomic_DNA"/>
</dbReference>
<gene>
    <name evidence="11" type="primary">SPOSA6832_00167</name>
</gene>
<dbReference type="InterPro" id="IPR015375">
    <property type="entry name" value="NADH_PPase-like_N"/>
</dbReference>
<proteinExistence type="inferred from homology"/>
<protein>
    <recommendedName>
        <fullName evidence="4">NAD(+) diphosphatase</fullName>
        <ecNumber evidence="4">3.6.1.22</ecNumber>
    </recommendedName>
</protein>
<keyword evidence="5" id="KW-0479">Metal-binding</keyword>
<dbReference type="Pfam" id="PF00293">
    <property type="entry name" value="NUDIX"/>
    <property type="match status" value="1"/>
</dbReference>
<comment type="similarity">
    <text evidence="3">Belongs to the Nudix hydrolase family. NudC subfamily.</text>
</comment>
<keyword evidence="12" id="KW-1185">Reference proteome</keyword>
<evidence type="ECO:0000256" key="2">
    <source>
        <dbReference type="ARBA" id="ARBA00001947"/>
    </source>
</evidence>
<dbReference type="AlphaFoldDB" id="A0A0D6EGM5"/>
<dbReference type="InterPro" id="IPR000086">
    <property type="entry name" value="NUDIX_hydrolase_dom"/>
</dbReference>
<comment type="cofactor">
    <cofactor evidence="2">
        <name>Zn(2+)</name>
        <dbReference type="ChEBI" id="CHEBI:29105"/>
    </cofactor>
</comment>
<dbReference type="CDD" id="cd03429">
    <property type="entry name" value="NUDIX_NADH_pyrophosphatase_Nudt13"/>
    <property type="match status" value="1"/>
</dbReference>
<comment type="catalytic activity">
    <reaction evidence="9">
        <text>a 5'-end NAD(+)-phospho-ribonucleoside in mRNA + H2O = a 5'-end phospho-adenosine-phospho-ribonucleoside in mRNA + beta-nicotinamide D-ribonucleotide + 2 H(+)</text>
        <dbReference type="Rhea" id="RHEA:60876"/>
        <dbReference type="Rhea" id="RHEA-COMP:15698"/>
        <dbReference type="Rhea" id="RHEA-COMP:15719"/>
        <dbReference type="ChEBI" id="CHEBI:14649"/>
        <dbReference type="ChEBI" id="CHEBI:15377"/>
        <dbReference type="ChEBI" id="CHEBI:15378"/>
        <dbReference type="ChEBI" id="CHEBI:144029"/>
        <dbReference type="ChEBI" id="CHEBI:144051"/>
    </reaction>
    <physiologicalReaction direction="left-to-right" evidence="9">
        <dbReference type="Rhea" id="RHEA:60877"/>
    </physiologicalReaction>
</comment>
<sequence length="456" mass="50200">MQNYYAGNPLNRLSYLRSSQAFLTSALQSPKAKFVVLDALQPLSAPPNPDDHTRRLHTLSWNEVAPYIGQADKVFVGVDGKNEDDVVGLAVRGVEGQKLGKETVGELTADEKRHYFVNQPALVFLGVDERSAPASAKSLPLSKPTDSSTLETHSPYGIPYWALDISAIADLKERLLKEEEGREFVELRAGMHSIPNEEASVGAEARSLVDWNTRNKFCPACARPQRSIWAGWKRTCIPSEPVGEGVEAPPACASKKGVHNYQYPRTDPVVIMAVLSPDKESILLGRQRTWPARFYSCLAGFIESGESLEEAVRREVYEEAGVVVGEVGYHSSQPWPYPSSLMFGCWGIAKEGQVIRTDLDNELEDARFFTRAEVLEVLNSTKPVHLTREDVSRIEGKDGVLRSEDTRAKEEGEKGLFRMPPATAIAHTLVDAWAKGTLFNPSANPNLGEATGPAKI</sequence>
<dbReference type="GO" id="GO:0005829">
    <property type="term" value="C:cytosol"/>
    <property type="evidence" value="ECO:0007669"/>
    <property type="project" value="TreeGrafter"/>
</dbReference>
<keyword evidence="7" id="KW-0460">Magnesium</keyword>
<keyword evidence="8" id="KW-0520">NAD</keyword>
<dbReference type="GO" id="GO:0006742">
    <property type="term" value="P:NADP+ catabolic process"/>
    <property type="evidence" value="ECO:0007669"/>
    <property type="project" value="TreeGrafter"/>
</dbReference>
<dbReference type="GO" id="GO:0005777">
    <property type="term" value="C:peroxisome"/>
    <property type="evidence" value="ECO:0007669"/>
    <property type="project" value="TreeGrafter"/>
</dbReference>
<dbReference type="InterPro" id="IPR049734">
    <property type="entry name" value="NudC-like_C"/>
</dbReference>
<evidence type="ECO:0000256" key="8">
    <source>
        <dbReference type="ARBA" id="ARBA00023027"/>
    </source>
</evidence>
<evidence type="ECO:0000313" key="11">
    <source>
        <dbReference type="EMBL" id="CEQ38710.1"/>
    </source>
</evidence>
<accession>A0A0D6EGM5</accession>
<evidence type="ECO:0000256" key="3">
    <source>
        <dbReference type="ARBA" id="ARBA00009595"/>
    </source>
</evidence>
<evidence type="ECO:0000259" key="10">
    <source>
        <dbReference type="PROSITE" id="PS51462"/>
    </source>
</evidence>
<dbReference type="Gene3D" id="3.90.79.20">
    <property type="match status" value="1"/>
</dbReference>
<dbReference type="PROSITE" id="PS51462">
    <property type="entry name" value="NUDIX"/>
    <property type="match status" value="1"/>
</dbReference>
<dbReference type="PANTHER" id="PTHR42904:SF6">
    <property type="entry name" value="NAD-CAPPED RNA HYDROLASE NUDT12"/>
    <property type="match status" value="1"/>
</dbReference>
<dbReference type="EC" id="3.6.1.22" evidence="4"/>
<dbReference type="InterPro" id="IPR015797">
    <property type="entry name" value="NUDIX_hydrolase-like_dom_sf"/>
</dbReference>
<dbReference type="Pfam" id="PF09296">
    <property type="entry name" value="NUDIX-like"/>
    <property type="match status" value="1"/>
</dbReference>
<evidence type="ECO:0000256" key="5">
    <source>
        <dbReference type="ARBA" id="ARBA00022723"/>
    </source>
</evidence>
<dbReference type="Proteomes" id="UP000243876">
    <property type="component" value="Unassembled WGS sequence"/>
</dbReference>
<dbReference type="GO" id="GO:0019677">
    <property type="term" value="P:NAD+ catabolic process"/>
    <property type="evidence" value="ECO:0007669"/>
    <property type="project" value="TreeGrafter"/>
</dbReference>
<evidence type="ECO:0000256" key="1">
    <source>
        <dbReference type="ARBA" id="ARBA00001946"/>
    </source>
</evidence>
<dbReference type="OrthoDB" id="10249612at2759"/>
<reference evidence="12" key="1">
    <citation type="submission" date="2015-02" db="EMBL/GenBank/DDBJ databases">
        <authorList>
            <person name="Gon?alves P."/>
        </authorList>
    </citation>
    <scope>NUCLEOTIDE SEQUENCE [LARGE SCALE GENOMIC DNA]</scope>
</reference>
<keyword evidence="6" id="KW-0378">Hydrolase</keyword>
<dbReference type="InterPro" id="IPR050241">
    <property type="entry name" value="NAD-cap_RNA_hydrolase_NudC"/>
</dbReference>
<dbReference type="GO" id="GO:0046872">
    <property type="term" value="F:metal ion binding"/>
    <property type="evidence" value="ECO:0007669"/>
    <property type="project" value="UniProtKB-KW"/>
</dbReference>
<dbReference type="InterPro" id="IPR020084">
    <property type="entry name" value="NUDIX_hydrolase_CS"/>
</dbReference>
<evidence type="ECO:0000256" key="4">
    <source>
        <dbReference type="ARBA" id="ARBA00012381"/>
    </source>
</evidence>
<feature type="non-terminal residue" evidence="11">
    <location>
        <position position="1"/>
    </location>
</feature>
<dbReference type="PROSITE" id="PS00893">
    <property type="entry name" value="NUDIX_BOX"/>
    <property type="match status" value="1"/>
</dbReference>
<dbReference type="GO" id="GO:0035529">
    <property type="term" value="F:NADH pyrophosphatase activity"/>
    <property type="evidence" value="ECO:0007669"/>
    <property type="project" value="TreeGrafter"/>
</dbReference>